<gene>
    <name evidence="4" type="primary">LOC105061049</name>
</gene>
<dbReference type="FunCoup" id="A0A6I9SHS0">
    <property type="interactions" value="45"/>
</dbReference>
<reference evidence="4" key="1">
    <citation type="submission" date="2025-08" db="UniProtKB">
        <authorList>
            <consortium name="RefSeq"/>
        </authorList>
    </citation>
    <scope>IDENTIFICATION</scope>
</reference>
<dbReference type="PANTHER" id="PTHR45642:SF12">
    <property type="entry name" value="OS09G0132900 PROTEIN"/>
    <property type="match status" value="1"/>
</dbReference>
<dbReference type="CDD" id="cd01837">
    <property type="entry name" value="SGNH_plant_lipase_like"/>
    <property type="match status" value="1"/>
</dbReference>
<dbReference type="GO" id="GO:0016788">
    <property type="term" value="F:hydrolase activity, acting on ester bonds"/>
    <property type="evidence" value="ECO:0007669"/>
    <property type="project" value="InterPro"/>
</dbReference>
<dbReference type="RefSeq" id="XP_010943280.1">
    <property type="nucleotide sequence ID" value="XM_010944978.3"/>
</dbReference>
<name>A0A6I9SHS0_ELAGV</name>
<accession>A0A6I9SHS0</accession>
<dbReference type="InterPro" id="IPR035669">
    <property type="entry name" value="SGNH_plant_lipase-like"/>
</dbReference>
<dbReference type="Gene3D" id="3.40.50.1110">
    <property type="entry name" value="SGNH hydrolase"/>
    <property type="match status" value="1"/>
</dbReference>
<dbReference type="InterPro" id="IPR050592">
    <property type="entry name" value="GDSL_lipolytic_enzyme"/>
</dbReference>
<comment type="similarity">
    <text evidence="1">Belongs to the 'GDSL' lipolytic enzyme family.</text>
</comment>
<dbReference type="PANTHER" id="PTHR45642">
    <property type="entry name" value="GDSL ESTERASE/LIPASE EXL3"/>
    <property type="match status" value="1"/>
</dbReference>
<dbReference type="Pfam" id="PF00657">
    <property type="entry name" value="Lipase_GDSL"/>
    <property type="match status" value="1"/>
</dbReference>
<keyword evidence="2" id="KW-0732">Signal</keyword>
<protein>
    <submittedName>
        <fullName evidence="4">GDSL esterase/lipase At2g42990-like</fullName>
    </submittedName>
</protein>
<dbReference type="InParanoid" id="A0A6I9SHS0"/>
<evidence type="ECO:0000313" key="3">
    <source>
        <dbReference type="Proteomes" id="UP000504607"/>
    </source>
</evidence>
<proteinExistence type="inferred from homology"/>
<dbReference type="InterPro" id="IPR001087">
    <property type="entry name" value="GDSL"/>
</dbReference>
<evidence type="ECO:0000256" key="1">
    <source>
        <dbReference type="ARBA" id="ARBA00008668"/>
    </source>
</evidence>
<sequence length="302" mass="33518">MSPNSLPWLLLVPLFLHLAEITAKVPAIIIFGDSSVDTGNNNYIPTIARSNFKPYGRDFIGGQPTGRFCNGRLATDFISEAFGLPPTVPAYLDPTYGIKDFAAGVCFASAGSGYDNATSDVLSVIPLWKELEYFKEFCGKLKAYQGEAKAQQTLRESLYIISLGTNDFLENYYTVPGGRGSQYTVEEYQDFLIGIAEGFLREIYQSGARKVDVTGILPMGCLPLERVTSPTMGACNELYNKVAWNFNSKLQCLIKKLNGELHGVTIVYSDVYQLFLDVLQKPLTYGEFQQNLPYTFPVTHNI</sequence>
<evidence type="ECO:0000256" key="2">
    <source>
        <dbReference type="SAM" id="SignalP"/>
    </source>
</evidence>
<evidence type="ECO:0000313" key="4">
    <source>
        <dbReference type="RefSeq" id="XP_010943280.1"/>
    </source>
</evidence>
<feature type="signal peptide" evidence="2">
    <location>
        <begin position="1"/>
        <end position="23"/>
    </location>
</feature>
<organism evidence="3 4">
    <name type="scientific">Elaeis guineensis var. tenera</name>
    <name type="common">Oil palm</name>
    <dbReference type="NCBI Taxonomy" id="51953"/>
    <lineage>
        <taxon>Eukaryota</taxon>
        <taxon>Viridiplantae</taxon>
        <taxon>Streptophyta</taxon>
        <taxon>Embryophyta</taxon>
        <taxon>Tracheophyta</taxon>
        <taxon>Spermatophyta</taxon>
        <taxon>Magnoliopsida</taxon>
        <taxon>Liliopsida</taxon>
        <taxon>Arecaceae</taxon>
        <taxon>Arecoideae</taxon>
        <taxon>Cocoseae</taxon>
        <taxon>Elaeidinae</taxon>
        <taxon>Elaeis</taxon>
    </lineage>
</organism>
<dbReference type="Proteomes" id="UP000504607">
    <property type="component" value="Unplaced"/>
</dbReference>
<dbReference type="InterPro" id="IPR036514">
    <property type="entry name" value="SGNH_hydro_sf"/>
</dbReference>
<dbReference type="AlphaFoldDB" id="A0A6I9SHS0"/>
<keyword evidence="3" id="KW-1185">Reference proteome</keyword>
<feature type="chain" id="PRO_5027000207" evidence="2">
    <location>
        <begin position="24"/>
        <end position="302"/>
    </location>
</feature>
<dbReference type="OrthoDB" id="1600564at2759"/>